<dbReference type="AlphaFoldDB" id="A0A0F9F8H3"/>
<dbReference type="EMBL" id="LAZR01024551">
    <property type="protein sequence ID" value="KKL74766.1"/>
    <property type="molecule type" value="Genomic_DNA"/>
</dbReference>
<accession>A0A0F9F8H3</accession>
<organism evidence="1">
    <name type="scientific">marine sediment metagenome</name>
    <dbReference type="NCBI Taxonomy" id="412755"/>
    <lineage>
        <taxon>unclassified sequences</taxon>
        <taxon>metagenomes</taxon>
        <taxon>ecological metagenomes</taxon>
    </lineage>
</organism>
<protein>
    <submittedName>
        <fullName evidence="1">Uncharacterized protein</fullName>
    </submittedName>
</protein>
<comment type="caution">
    <text evidence="1">The sequence shown here is derived from an EMBL/GenBank/DDBJ whole genome shotgun (WGS) entry which is preliminary data.</text>
</comment>
<feature type="non-terminal residue" evidence="1">
    <location>
        <position position="44"/>
    </location>
</feature>
<reference evidence="1" key="1">
    <citation type="journal article" date="2015" name="Nature">
        <title>Complex archaea that bridge the gap between prokaryotes and eukaryotes.</title>
        <authorList>
            <person name="Spang A."/>
            <person name="Saw J.H."/>
            <person name="Jorgensen S.L."/>
            <person name="Zaremba-Niedzwiedzka K."/>
            <person name="Martijn J."/>
            <person name="Lind A.E."/>
            <person name="van Eijk R."/>
            <person name="Schleper C."/>
            <person name="Guy L."/>
            <person name="Ettema T.J."/>
        </authorList>
    </citation>
    <scope>NUCLEOTIDE SEQUENCE</scope>
</reference>
<name>A0A0F9F8H3_9ZZZZ</name>
<evidence type="ECO:0000313" key="1">
    <source>
        <dbReference type="EMBL" id="KKL74766.1"/>
    </source>
</evidence>
<sequence length="44" mass="5230">MYDGTGMLRMLREALLESTNTSFLLEHVSYQFLWEAASNWLFRT</sequence>
<gene>
    <name evidence="1" type="ORF">LCGC14_2061630</name>
</gene>
<proteinExistence type="predicted"/>